<feature type="transmembrane region" description="Helical" evidence="1">
    <location>
        <begin position="37"/>
        <end position="58"/>
    </location>
</feature>
<gene>
    <name evidence="2" type="ORF">CEX98_12670</name>
</gene>
<sequence length="135" mass="15396">MKELKLGMNLSFFISLSMIALSLLVLDTFVVSEQISLMSFIQMASSVAIIFYIVAGLWSIFSGQSRVRVCNQGVVYQNLLGQKHYIPAEEVKKISVERLLWFSYTKLYLTTGVLRIWSFKPSSAQQHSLKQLGYF</sequence>
<keyword evidence="3" id="KW-1185">Reference proteome</keyword>
<keyword evidence="1" id="KW-1133">Transmembrane helix</keyword>
<feature type="transmembrane region" description="Helical" evidence="1">
    <location>
        <begin position="12"/>
        <end position="31"/>
    </location>
</feature>
<keyword evidence="1" id="KW-0812">Transmembrane</keyword>
<evidence type="ECO:0000313" key="2">
    <source>
        <dbReference type="EMBL" id="PCK31326.1"/>
    </source>
</evidence>
<dbReference type="OrthoDB" id="6290932at2"/>
<dbReference type="Proteomes" id="UP000228621">
    <property type="component" value="Unassembled WGS sequence"/>
</dbReference>
<evidence type="ECO:0000313" key="3">
    <source>
        <dbReference type="Proteomes" id="UP000228621"/>
    </source>
</evidence>
<name>A0A2A5JPG9_PSEO7</name>
<accession>A0A2A5JPG9</accession>
<protein>
    <submittedName>
        <fullName evidence="2">Uncharacterized protein</fullName>
    </submittedName>
</protein>
<reference evidence="3" key="1">
    <citation type="journal article" date="2019" name="Genome Announc.">
        <title>Draft Genome Sequence of Pseudoalteromonas piscicida Strain 36Y ROTHPW, an Hypersaline Seawater Isolate from the South Coast of Sonora, Mexico.</title>
        <authorList>
            <person name="Sanchez-Diaz R."/>
            <person name="Molina-Garza Z.J."/>
            <person name="Cruz-Suarez L.E."/>
            <person name="Selvin J."/>
            <person name="Kiran G.S."/>
            <person name="Ibarra-Gamez J.C."/>
            <person name="Gomez-Gil B."/>
            <person name="Galaviz-Silva L."/>
        </authorList>
    </citation>
    <scope>NUCLEOTIDE SEQUENCE [LARGE SCALE GENOMIC DNA]</scope>
    <source>
        <strain evidence="3">36Y_RITHPW</strain>
    </source>
</reference>
<evidence type="ECO:0000256" key="1">
    <source>
        <dbReference type="SAM" id="Phobius"/>
    </source>
</evidence>
<dbReference type="EMBL" id="NKHF01000056">
    <property type="protein sequence ID" value="PCK31326.1"/>
    <property type="molecule type" value="Genomic_DNA"/>
</dbReference>
<dbReference type="AlphaFoldDB" id="A0A2A5JPG9"/>
<organism evidence="2 3">
    <name type="scientific">Pseudoalteromonas piscicida</name>
    <dbReference type="NCBI Taxonomy" id="43662"/>
    <lineage>
        <taxon>Bacteria</taxon>
        <taxon>Pseudomonadati</taxon>
        <taxon>Pseudomonadota</taxon>
        <taxon>Gammaproteobacteria</taxon>
        <taxon>Alteromonadales</taxon>
        <taxon>Pseudoalteromonadaceae</taxon>
        <taxon>Pseudoalteromonas</taxon>
    </lineage>
</organism>
<dbReference type="RefSeq" id="WP_099642433.1">
    <property type="nucleotide sequence ID" value="NZ_NKHF01000056.1"/>
</dbReference>
<comment type="caution">
    <text evidence="2">The sequence shown here is derived from an EMBL/GenBank/DDBJ whole genome shotgun (WGS) entry which is preliminary data.</text>
</comment>
<proteinExistence type="predicted"/>
<keyword evidence="1" id="KW-0472">Membrane</keyword>